<dbReference type="STRING" id="316274.Haur_1753"/>
<dbReference type="InterPro" id="IPR040836">
    <property type="entry name" value="SAVED"/>
</dbReference>
<evidence type="ECO:0000313" key="2">
    <source>
        <dbReference type="EMBL" id="ABX04396.1"/>
    </source>
</evidence>
<proteinExistence type="predicted"/>
<dbReference type="EMBL" id="CP000875">
    <property type="protein sequence ID" value="ABX04396.1"/>
    <property type="molecule type" value="Genomic_DNA"/>
</dbReference>
<dbReference type="AlphaFoldDB" id="A9B6T7"/>
<dbReference type="InParanoid" id="A9B6T7"/>
<dbReference type="HOGENOM" id="CLU_721151_0_0_0"/>
<dbReference type="Proteomes" id="UP000000787">
    <property type="component" value="Chromosome"/>
</dbReference>
<protein>
    <recommendedName>
        <fullName evidence="1">SMODS-associated and fused to various effectors domain-containing protein</fullName>
    </recommendedName>
</protein>
<dbReference type="Pfam" id="PF18145">
    <property type="entry name" value="SAVED"/>
    <property type="match status" value="1"/>
</dbReference>
<name>A9B6T7_HERA2</name>
<feature type="domain" description="SMODS-associated and fused to various effectors" evidence="1">
    <location>
        <begin position="311"/>
        <end position="379"/>
    </location>
</feature>
<evidence type="ECO:0000259" key="1">
    <source>
        <dbReference type="Pfam" id="PF18145"/>
    </source>
</evidence>
<accession>A9B6T7</accession>
<evidence type="ECO:0000313" key="3">
    <source>
        <dbReference type="Proteomes" id="UP000000787"/>
    </source>
</evidence>
<gene>
    <name evidence="2" type="ordered locus">Haur_1753</name>
</gene>
<dbReference type="KEGG" id="hau:Haur_1753"/>
<keyword evidence="3" id="KW-1185">Reference proteome</keyword>
<dbReference type="NCBIfam" id="NF033611">
    <property type="entry name" value="SAVED"/>
    <property type="match status" value="1"/>
</dbReference>
<reference evidence="2 3" key="1">
    <citation type="journal article" date="2011" name="Stand. Genomic Sci.">
        <title>Complete genome sequence of the filamentous gliding predatory bacterium Herpetosiphon aurantiacus type strain (114-95(T)).</title>
        <authorList>
            <person name="Kiss H."/>
            <person name="Nett M."/>
            <person name="Domin N."/>
            <person name="Martin K."/>
            <person name="Maresca J.A."/>
            <person name="Copeland A."/>
            <person name="Lapidus A."/>
            <person name="Lucas S."/>
            <person name="Berry K.W."/>
            <person name="Glavina Del Rio T."/>
            <person name="Dalin E."/>
            <person name="Tice H."/>
            <person name="Pitluck S."/>
            <person name="Richardson P."/>
            <person name="Bruce D."/>
            <person name="Goodwin L."/>
            <person name="Han C."/>
            <person name="Detter J.C."/>
            <person name="Schmutz J."/>
            <person name="Brettin T."/>
            <person name="Land M."/>
            <person name="Hauser L."/>
            <person name="Kyrpides N.C."/>
            <person name="Ivanova N."/>
            <person name="Goker M."/>
            <person name="Woyke T."/>
            <person name="Klenk H.P."/>
            <person name="Bryant D.A."/>
        </authorList>
    </citation>
    <scope>NUCLEOTIDE SEQUENCE [LARGE SCALE GENOMIC DNA]</scope>
    <source>
        <strain evidence="3">ATCC 23779 / DSM 785 / 114-95</strain>
    </source>
</reference>
<organism evidence="2 3">
    <name type="scientific">Herpetosiphon aurantiacus (strain ATCC 23779 / DSM 785 / 114-95)</name>
    <dbReference type="NCBI Taxonomy" id="316274"/>
    <lineage>
        <taxon>Bacteria</taxon>
        <taxon>Bacillati</taxon>
        <taxon>Chloroflexota</taxon>
        <taxon>Chloroflexia</taxon>
        <taxon>Herpetosiphonales</taxon>
        <taxon>Herpetosiphonaceae</taxon>
        <taxon>Herpetosiphon</taxon>
    </lineage>
</organism>
<dbReference type="BioCyc" id="HAUR316274:GHYA-1780-MONOMER"/>
<sequence>MNEFEPIYHPESRPLSVWLAPSSKLARADLARECRIRGLLTERDPSQAPSEIRESIAASQGVILYIDSLKVMVNQPLGVAIQYLQQHREIPWWLICDGVEIAEVYESETFKHLPFEQLQQSWQLDQHNPIGIAQQLLKSIFRRFIRQTNPSWLSLLAVSQNPAPAAGTHLALDWSDWTKDYTINPAAWPAIQQAMLDVKNVIVEQAVKRLLILPQVHLTAAMLIGAVINERVAGPAQMWVANSFNNVLTWWDCNDQATAHGITPKATELNHGPDVSMEWAITQPAAKVQLPIERYLAQHLTDRVKQRTLYTREGIEHSKRASAVAQLFRSELLASQADVVHCFAAIPAALALCFGRKLNACPPIQCYELKGYDDYKPSWLIKA</sequence>